<dbReference type="PROSITE" id="PS51144">
    <property type="entry name" value="ALPHA_CA_2"/>
    <property type="match status" value="1"/>
</dbReference>
<accession>A0A200QJ23</accession>
<sequence length="141" mass="16045">MKSLKISTILWLATILITIWNFRPVTSNKVGGDDEEYNYIEGSDKGPEHWGQLNEEWKACGKGDMQSPIDLLEKKVEVVPSLGKHRKSYKPSPATLVNRGHDIMLKWEDGAGQIYINGTKFFLKQIHWHTPSEHTIGDART</sequence>
<reference evidence="3 4" key="1">
    <citation type="journal article" date="2017" name="Mol. Plant">
        <title>The Genome of Medicinal Plant Macleaya cordata Provides New Insights into Benzylisoquinoline Alkaloids Metabolism.</title>
        <authorList>
            <person name="Liu X."/>
            <person name="Liu Y."/>
            <person name="Huang P."/>
            <person name="Ma Y."/>
            <person name="Qing Z."/>
            <person name="Tang Q."/>
            <person name="Cao H."/>
            <person name="Cheng P."/>
            <person name="Zheng Y."/>
            <person name="Yuan Z."/>
            <person name="Zhou Y."/>
            <person name="Liu J."/>
            <person name="Tang Z."/>
            <person name="Zhuo Y."/>
            <person name="Zhang Y."/>
            <person name="Yu L."/>
            <person name="Huang J."/>
            <person name="Yang P."/>
            <person name="Peng Q."/>
            <person name="Zhang J."/>
            <person name="Jiang W."/>
            <person name="Zhang Z."/>
            <person name="Lin K."/>
            <person name="Ro D.K."/>
            <person name="Chen X."/>
            <person name="Xiong X."/>
            <person name="Shang Y."/>
            <person name="Huang S."/>
            <person name="Zeng J."/>
        </authorList>
    </citation>
    <scope>NUCLEOTIDE SEQUENCE [LARGE SCALE GENOMIC DNA]</scope>
    <source>
        <strain evidence="4">cv. BLH2017</strain>
        <tissue evidence="3">Root</tissue>
    </source>
</reference>
<protein>
    <submittedName>
        <fullName evidence="3">Alpha carbonic anhydrase</fullName>
    </submittedName>
</protein>
<dbReference type="InterPro" id="IPR001148">
    <property type="entry name" value="CA_dom"/>
</dbReference>
<feature type="domain" description="Alpha-carbonic anhydrase" evidence="2">
    <location>
        <begin position="35"/>
        <end position="141"/>
    </location>
</feature>
<evidence type="ECO:0000313" key="4">
    <source>
        <dbReference type="Proteomes" id="UP000195402"/>
    </source>
</evidence>
<dbReference type="STRING" id="56857.A0A200QJ23"/>
<evidence type="ECO:0000313" key="3">
    <source>
        <dbReference type="EMBL" id="OVA10429.1"/>
    </source>
</evidence>
<dbReference type="CDD" id="cd03124">
    <property type="entry name" value="alpha_CA_prokaryotic_like"/>
    <property type="match status" value="1"/>
</dbReference>
<dbReference type="GO" id="GO:0004089">
    <property type="term" value="F:carbonate dehydratase activity"/>
    <property type="evidence" value="ECO:0007669"/>
    <property type="project" value="InterPro"/>
</dbReference>
<dbReference type="GO" id="GO:0006730">
    <property type="term" value="P:one-carbon metabolic process"/>
    <property type="evidence" value="ECO:0007669"/>
    <property type="project" value="TreeGrafter"/>
</dbReference>
<organism evidence="3 4">
    <name type="scientific">Macleaya cordata</name>
    <name type="common">Five-seeded plume-poppy</name>
    <name type="synonym">Bocconia cordata</name>
    <dbReference type="NCBI Taxonomy" id="56857"/>
    <lineage>
        <taxon>Eukaryota</taxon>
        <taxon>Viridiplantae</taxon>
        <taxon>Streptophyta</taxon>
        <taxon>Embryophyta</taxon>
        <taxon>Tracheophyta</taxon>
        <taxon>Spermatophyta</taxon>
        <taxon>Magnoliopsida</taxon>
        <taxon>Ranunculales</taxon>
        <taxon>Papaveraceae</taxon>
        <taxon>Papaveroideae</taxon>
        <taxon>Macleaya</taxon>
    </lineage>
</organism>
<keyword evidence="4" id="KW-1185">Reference proteome</keyword>
<keyword evidence="1" id="KW-0732">Signal</keyword>
<dbReference type="Pfam" id="PF00194">
    <property type="entry name" value="Carb_anhydrase"/>
    <property type="match status" value="1"/>
</dbReference>
<dbReference type="Proteomes" id="UP000195402">
    <property type="component" value="Unassembled WGS sequence"/>
</dbReference>
<dbReference type="InterPro" id="IPR041891">
    <property type="entry name" value="Alpha_CA_prokaryot-like"/>
</dbReference>
<dbReference type="PANTHER" id="PTHR18952">
    <property type="entry name" value="CARBONIC ANHYDRASE"/>
    <property type="match status" value="1"/>
</dbReference>
<dbReference type="SUPFAM" id="SSF51069">
    <property type="entry name" value="Carbonic anhydrase"/>
    <property type="match status" value="1"/>
</dbReference>
<dbReference type="OrthoDB" id="429145at2759"/>
<comment type="caution">
    <text evidence="3">The sequence shown here is derived from an EMBL/GenBank/DDBJ whole genome shotgun (WGS) entry which is preliminary data.</text>
</comment>
<evidence type="ECO:0000259" key="2">
    <source>
        <dbReference type="PROSITE" id="PS51144"/>
    </source>
</evidence>
<feature type="chain" id="PRO_5012148549" evidence="1">
    <location>
        <begin position="28"/>
        <end position="141"/>
    </location>
</feature>
<dbReference type="InterPro" id="IPR023561">
    <property type="entry name" value="Carbonic_anhydrase_a-class"/>
</dbReference>
<feature type="signal peptide" evidence="1">
    <location>
        <begin position="1"/>
        <end position="27"/>
    </location>
</feature>
<name>A0A200QJ23_MACCD</name>
<gene>
    <name evidence="3" type="ORF">BVC80_917g47</name>
</gene>
<dbReference type="PANTHER" id="PTHR18952:SF253">
    <property type="entry name" value="OS08G0470200 PROTEIN"/>
    <property type="match status" value="1"/>
</dbReference>
<dbReference type="EMBL" id="MVGT01001922">
    <property type="protein sequence ID" value="OVA10429.1"/>
    <property type="molecule type" value="Genomic_DNA"/>
</dbReference>
<dbReference type="AlphaFoldDB" id="A0A200QJ23"/>
<proteinExistence type="predicted"/>
<dbReference type="InParanoid" id="A0A200QJ23"/>
<dbReference type="SMART" id="SM01057">
    <property type="entry name" value="Carb_anhydrase"/>
    <property type="match status" value="1"/>
</dbReference>
<dbReference type="Gene3D" id="3.10.200.10">
    <property type="entry name" value="Alpha carbonic anhydrase"/>
    <property type="match status" value="1"/>
</dbReference>
<dbReference type="InterPro" id="IPR036398">
    <property type="entry name" value="CA_dom_sf"/>
</dbReference>
<evidence type="ECO:0000256" key="1">
    <source>
        <dbReference type="SAM" id="SignalP"/>
    </source>
</evidence>
<dbReference type="OMA" id="HWHTPAS"/>
<dbReference type="GO" id="GO:0008270">
    <property type="term" value="F:zinc ion binding"/>
    <property type="evidence" value="ECO:0007669"/>
    <property type="project" value="InterPro"/>
</dbReference>